<gene>
    <name evidence="6" type="ORF">EDD35_1003</name>
</gene>
<dbReference type="Pfam" id="PF00126">
    <property type="entry name" value="HTH_1"/>
    <property type="match status" value="1"/>
</dbReference>
<dbReference type="Proteomes" id="UP000274843">
    <property type="component" value="Unassembled WGS sequence"/>
</dbReference>
<organism evidence="6 7">
    <name type="scientific">Amycolatopsis thermoflava</name>
    <dbReference type="NCBI Taxonomy" id="84480"/>
    <lineage>
        <taxon>Bacteria</taxon>
        <taxon>Bacillati</taxon>
        <taxon>Actinomycetota</taxon>
        <taxon>Actinomycetes</taxon>
        <taxon>Pseudonocardiales</taxon>
        <taxon>Pseudonocardiaceae</taxon>
        <taxon>Amycolatopsis</taxon>
        <taxon>Amycolatopsis methanolica group</taxon>
    </lineage>
</organism>
<keyword evidence="3 6" id="KW-0238">DNA-binding</keyword>
<keyword evidence="2" id="KW-0805">Transcription regulation</keyword>
<dbReference type="InterPro" id="IPR050389">
    <property type="entry name" value="LysR-type_TF"/>
</dbReference>
<dbReference type="AlphaFoldDB" id="A0A3N2GQ06"/>
<dbReference type="InterPro" id="IPR036390">
    <property type="entry name" value="WH_DNA-bd_sf"/>
</dbReference>
<evidence type="ECO:0000256" key="2">
    <source>
        <dbReference type="ARBA" id="ARBA00023015"/>
    </source>
</evidence>
<feature type="domain" description="HTH lysR-type" evidence="5">
    <location>
        <begin position="6"/>
        <end position="63"/>
    </location>
</feature>
<dbReference type="InterPro" id="IPR037402">
    <property type="entry name" value="YidZ_PBP2"/>
</dbReference>
<dbReference type="GO" id="GO:0003677">
    <property type="term" value="F:DNA binding"/>
    <property type="evidence" value="ECO:0007669"/>
    <property type="project" value="UniProtKB-KW"/>
</dbReference>
<evidence type="ECO:0000313" key="7">
    <source>
        <dbReference type="Proteomes" id="UP000274843"/>
    </source>
</evidence>
<proteinExistence type="inferred from homology"/>
<dbReference type="GO" id="GO:0003700">
    <property type="term" value="F:DNA-binding transcription factor activity"/>
    <property type="evidence" value="ECO:0007669"/>
    <property type="project" value="InterPro"/>
</dbReference>
<evidence type="ECO:0000256" key="3">
    <source>
        <dbReference type="ARBA" id="ARBA00023125"/>
    </source>
</evidence>
<comment type="similarity">
    <text evidence="1">Belongs to the LysR transcriptional regulatory family.</text>
</comment>
<keyword evidence="4" id="KW-0804">Transcription</keyword>
<name>A0A3N2GQ06_9PSEU</name>
<dbReference type="Gene3D" id="1.10.10.10">
    <property type="entry name" value="Winged helix-like DNA-binding domain superfamily/Winged helix DNA-binding domain"/>
    <property type="match status" value="1"/>
</dbReference>
<dbReference type="EMBL" id="RKHY01000001">
    <property type="protein sequence ID" value="ROS38718.1"/>
    <property type="molecule type" value="Genomic_DNA"/>
</dbReference>
<dbReference type="PANTHER" id="PTHR30118">
    <property type="entry name" value="HTH-TYPE TRANSCRIPTIONAL REGULATOR LEUO-RELATED"/>
    <property type="match status" value="1"/>
</dbReference>
<protein>
    <submittedName>
        <fullName evidence="6">DNA-binding transcriptional LysR family regulator</fullName>
    </submittedName>
</protein>
<dbReference type="Gene3D" id="3.40.190.10">
    <property type="entry name" value="Periplasmic binding protein-like II"/>
    <property type="match status" value="2"/>
</dbReference>
<sequence length="312" mass="34016">MNLTNLDLNLLVPLDMLLREKSVTRAAARLGLSQPALSSSLARLRRHFGDQLLVRKGNAYELTPLAAQLRPRAEAALTGVRQAFSRHPGFDPATSDREFRILGSDYVMAVLGGAVGAILDERAPGMRLRFEPASPPVVDQAPESLRGADAVLLPHGFLHGAPHVDLFSDTWCCVVATANEQVGDALTMDDLRKLPWVFTYLSATAFTTVARQLQALGIEPRVTAVVESFLALPHLVAGTDRIGLIQGHLAARLSGLDGVRVLPCPFEPVPLVEALWWHPAHDDDPEHRWMREVFSEAGRALPSAAPRPAPRR</sequence>
<dbReference type="Pfam" id="PF03466">
    <property type="entry name" value="LysR_substrate"/>
    <property type="match status" value="1"/>
</dbReference>
<dbReference type="InterPro" id="IPR000847">
    <property type="entry name" value="LysR_HTH_N"/>
</dbReference>
<dbReference type="PRINTS" id="PR00039">
    <property type="entry name" value="HTHLYSR"/>
</dbReference>
<dbReference type="SUPFAM" id="SSF53850">
    <property type="entry name" value="Periplasmic binding protein-like II"/>
    <property type="match status" value="1"/>
</dbReference>
<evidence type="ECO:0000256" key="4">
    <source>
        <dbReference type="ARBA" id="ARBA00023163"/>
    </source>
</evidence>
<evidence type="ECO:0000313" key="6">
    <source>
        <dbReference type="EMBL" id="ROS38718.1"/>
    </source>
</evidence>
<comment type="caution">
    <text evidence="6">The sequence shown here is derived from an EMBL/GenBank/DDBJ whole genome shotgun (WGS) entry which is preliminary data.</text>
</comment>
<dbReference type="RefSeq" id="WP_123683017.1">
    <property type="nucleotide sequence ID" value="NZ_RKHY01000001.1"/>
</dbReference>
<dbReference type="PANTHER" id="PTHR30118:SF15">
    <property type="entry name" value="TRANSCRIPTIONAL REGULATORY PROTEIN"/>
    <property type="match status" value="1"/>
</dbReference>
<keyword evidence="7" id="KW-1185">Reference proteome</keyword>
<accession>A0A3N2GQ06</accession>
<reference evidence="6 7" key="1">
    <citation type="submission" date="2018-11" db="EMBL/GenBank/DDBJ databases">
        <title>Sequencing the genomes of 1000 actinobacteria strains.</title>
        <authorList>
            <person name="Klenk H.-P."/>
        </authorList>
    </citation>
    <scope>NUCLEOTIDE SEQUENCE [LARGE SCALE GENOMIC DNA]</scope>
    <source>
        <strain evidence="6 7">DSM 44348</strain>
    </source>
</reference>
<dbReference type="InterPro" id="IPR005119">
    <property type="entry name" value="LysR_subst-bd"/>
</dbReference>
<dbReference type="PROSITE" id="PS50931">
    <property type="entry name" value="HTH_LYSR"/>
    <property type="match status" value="1"/>
</dbReference>
<evidence type="ECO:0000256" key="1">
    <source>
        <dbReference type="ARBA" id="ARBA00009437"/>
    </source>
</evidence>
<dbReference type="InterPro" id="IPR036388">
    <property type="entry name" value="WH-like_DNA-bd_sf"/>
</dbReference>
<evidence type="ECO:0000259" key="5">
    <source>
        <dbReference type="PROSITE" id="PS50931"/>
    </source>
</evidence>
<dbReference type="SUPFAM" id="SSF46785">
    <property type="entry name" value="Winged helix' DNA-binding domain"/>
    <property type="match status" value="1"/>
</dbReference>
<dbReference type="CDD" id="cd08417">
    <property type="entry name" value="PBP2_Nitroaromatics_like"/>
    <property type="match status" value="1"/>
</dbReference>
<dbReference type="GeneID" id="301842466"/>